<dbReference type="SUPFAM" id="SSF53271">
    <property type="entry name" value="PRTase-like"/>
    <property type="match status" value="1"/>
</dbReference>
<dbReference type="Gene3D" id="3.40.50.2020">
    <property type="match status" value="1"/>
</dbReference>
<dbReference type="GO" id="GO:0032263">
    <property type="term" value="P:GMP salvage"/>
    <property type="evidence" value="ECO:0007669"/>
    <property type="project" value="TreeGrafter"/>
</dbReference>
<dbReference type="PANTHER" id="PTHR43340:SF1">
    <property type="entry name" value="HYPOXANTHINE PHOSPHORIBOSYLTRANSFERASE"/>
    <property type="match status" value="1"/>
</dbReference>
<dbReference type="InterPro" id="IPR050408">
    <property type="entry name" value="HGPRT"/>
</dbReference>
<comment type="caution">
    <text evidence="2">The sequence shown here is derived from an EMBL/GenBank/DDBJ whole genome shotgun (WGS) entry which is preliminary data.</text>
</comment>
<dbReference type="GO" id="GO:0005829">
    <property type="term" value="C:cytosol"/>
    <property type="evidence" value="ECO:0007669"/>
    <property type="project" value="TreeGrafter"/>
</dbReference>
<sequence>MVLNKLKVLITKEEIERKVAELADELRRDYQDKHPLLIGALKGSFVFMSDLIRKLDIPVEIDFVRLSSYGAGKETSDRVKQVHGIKTSIKRRIKGRHVLVIEDIVDSGRTTRFLLDRLGHRKPASLKLCTMFDKPSRRVVEV</sequence>
<dbReference type="CDD" id="cd06223">
    <property type="entry name" value="PRTases_typeI"/>
    <property type="match status" value="1"/>
</dbReference>
<dbReference type="GO" id="GO:0046100">
    <property type="term" value="P:hypoxanthine metabolic process"/>
    <property type="evidence" value="ECO:0007669"/>
    <property type="project" value="TreeGrafter"/>
</dbReference>
<dbReference type="Pfam" id="PF00156">
    <property type="entry name" value="Pribosyltran"/>
    <property type="match status" value="1"/>
</dbReference>
<dbReference type="GO" id="GO:0000287">
    <property type="term" value="F:magnesium ion binding"/>
    <property type="evidence" value="ECO:0007669"/>
    <property type="project" value="TreeGrafter"/>
</dbReference>
<dbReference type="EMBL" id="BARS01021097">
    <property type="protein sequence ID" value="GAG13653.1"/>
    <property type="molecule type" value="Genomic_DNA"/>
</dbReference>
<dbReference type="PANTHER" id="PTHR43340">
    <property type="entry name" value="HYPOXANTHINE-GUANINE PHOSPHORIBOSYLTRANSFERASE"/>
    <property type="match status" value="1"/>
</dbReference>
<feature type="domain" description="Phosphoribosyltransferase" evidence="1">
    <location>
        <begin position="13"/>
        <end position="139"/>
    </location>
</feature>
<dbReference type="InterPro" id="IPR029057">
    <property type="entry name" value="PRTase-like"/>
</dbReference>
<name>X0VME8_9ZZZZ</name>
<proteinExistence type="predicted"/>
<evidence type="ECO:0000259" key="1">
    <source>
        <dbReference type="Pfam" id="PF00156"/>
    </source>
</evidence>
<feature type="non-terminal residue" evidence="2">
    <location>
        <position position="142"/>
    </location>
</feature>
<reference evidence="2" key="1">
    <citation type="journal article" date="2014" name="Front. Microbiol.">
        <title>High frequency of phylogenetically diverse reductive dehalogenase-homologous genes in deep subseafloor sedimentary metagenomes.</title>
        <authorList>
            <person name="Kawai M."/>
            <person name="Futagami T."/>
            <person name="Toyoda A."/>
            <person name="Takaki Y."/>
            <person name="Nishi S."/>
            <person name="Hori S."/>
            <person name="Arai W."/>
            <person name="Tsubouchi T."/>
            <person name="Morono Y."/>
            <person name="Uchiyama I."/>
            <person name="Ito T."/>
            <person name="Fujiyama A."/>
            <person name="Inagaki F."/>
            <person name="Takami H."/>
        </authorList>
    </citation>
    <scope>NUCLEOTIDE SEQUENCE</scope>
    <source>
        <strain evidence="2">Expedition CK06-06</strain>
    </source>
</reference>
<gene>
    <name evidence="2" type="ORF">S01H1_33935</name>
</gene>
<accession>X0VME8</accession>
<dbReference type="AlphaFoldDB" id="X0VME8"/>
<protein>
    <recommendedName>
        <fullName evidence="1">Phosphoribosyltransferase domain-containing protein</fullName>
    </recommendedName>
</protein>
<dbReference type="GO" id="GO:0004422">
    <property type="term" value="F:hypoxanthine phosphoribosyltransferase activity"/>
    <property type="evidence" value="ECO:0007669"/>
    <property type="project" value="TreeGrafter"/>
</dbReference>
<dbReference type="InterPro" id="IPR000836">
    <property type="entry name" value="PRTase_dom"/>
</dbReference>
<dbReference type="GO" id="GO:0032264">
    <property type="term" value="P:IMP salvage"/>
    <property type="evidence" value="ECO:0007669"/>
    <property type="project" value="TreeGrafter"/>
</dbReference>
<organism evidence="2">
    <name type="scientific">marine sediment metagenome</name>
    <dbReference type="NCBI Taxonomy" id="412755"/>
    <lineage>
        <taxon>unclassified sequences</taxon>
        <taxon>metagenomes</taxon>
        <taxon>ecological metagenomes</taxon>
    </lineage>
</organism>
<evidence type="ECO:0000313" key="2">
    <source>
        <dbReference type="EMBL" id="GAG13653.1"/>
    </source>
</evidence>
<dbReference type="GO" id="GO:0006178">
    <property type="term" value="P:guanine salvage"/>
    <property type="evidence" value="ECO:0007669"/>
    <property type="project" value="TreeGrafter"/>
</dbReference>